<evidence type="ECO:0000313" key="6">
    <source>
        <dbReference type="Proteomes" id="UP000014024"/>
    </source>
</evidence>
<dbReference type="InterPro" id="IPR029479">
    <property type="entry name" value="Nitroreductase"/>
</dbReference>
<dbReference type="EMBL" id="APQM01000011">
    <property type="protein sequence ID" value="EOQ66313.1"/>
    <property type="molecule type" value="Genomic_DNA"/>
</dbReference>
<evidence type="ECO:0000256" key="3">
    <source>
        <dbReference type="ARBA" id="ARBA00023002"/>
    </source>
</evidence>
<dbReference type="HOGENOM" id="CLU_073125_0_1_6"/>
<dbReference type="Proteomes" id="UP000014024">
    <property type="component" value="Unassembled WGS sequence"/>
</dbReference>
<dbReference type="OrthoDB" id="9810617at2"/>
<dbReference type="PANTHER" id="PTHR43035">
    <property type="entry name" value="FATTY ACID REPRESSION MUTANT PROTEIN 2-RELATED"/>
    <property type="match status" value="1"/>
</dbReference>
<dbReference type="Gene3D" id="3.40.109.10">
    <property type="entry name" value="NADH Oxidase"/>
    <property type="match status" value="1"/>
</dbReference>
<dbReference type="GO" id="GO:0016491">
    <property type="term" value="F:oxidoreductase activity"/>
    <property type="evidence" value="ECO:0007669"/>
    <property type="project" value="UniProtKB-KW"/>
</dbReference>
<evidence type="ECO:0000259" key="4">
    <source>
        <dbReference type="Pfam" id="PF00881"/>
    </source>
</evidence>
<organism evidence="5 6">
    <name type="scientific">Acinetobacter pittii ANC 4050</name>
    <dbReference type="NCBI Taxonomy" id="1217691"/>
    <lineage>
        <taxon>Bacteria</taxon>
        <taxon>Pseudomonadati</taxon>
        <taxon>Pseudomonadota</taxon>
        <taxon>Gammaproteobacteria</taxon>
        <taxon>Moraxellales</taxon>
        <taxon>Moraxellaceae</taxon>
        <taxon>Acinetobacter</taxon>
        <taxon>Acinetobacter calcoaceticus/baumannii complex</taxon>
    </lineage>
</organism>
<evidence type="ECO:0000256" key="1">
    <source>
        <dbReference type="ARBA" id="ARBA00004496"/>
    </source>
</evidence>
<name>R8YA82_ACIPI</name>
<keyword evidence="2" id="KW-0963">Cytoplasm</keyword>
<dbReference type="PANTHER" id="PTHR43035:SF1">
    <property type="entry name" value="FATTY ACID REPRESSION MUTANT PROTEIN 2-RELATED"/>
    <property type="match status" value="1"/>
</dbReference>
<dbReference type="RefSeq" id="WP_016142990.1">
    <property type="nucleotide sequence ID" value="NZ_KB976987.1"/>
</dbReference>
<dbReference type="InterPro" id="IPR000415">
    <property type="entry name" value="Nitroreductase-like"/>
</dbReference>
<dbReference type="PATRIC" id="fig|1217691.3.peg.3249"/>
<evidence type="ECO:0000256" key="2">
    <source>
        <dbReference type="ARBA" id="ARBA00022490"/>
    </source>
</evidence>
<protein>
    <recommendedName>
        <fullName evidence="4">Nitroreductase domain-containing protein</fullName>
    </recommendedName>
</protein>
<evidence type="ECO:0000313" key="5">
    <source>
        <dbReference type="EMBL" id="EOQ66313.1"/>
    </source>
</evidence>
<accession>R8YA82</accession>
<dbReference type="SUPFAM" id="SSF55469">
    <property type="entry name" value="FMN-dependent nitroreductase-like"/>
    <property type="match status" value="1"/>
</dbReference>
<dbReference type="CDD" id="cd02140">
    <property type="entry name" value="Frm2-like"/>
    <property type="match status" value="1"/>
</dbReference>
<dbReference type="Pfam" id="PF00881">
    <property type="entry name" value="Nitroreductase"/>
    <property type="match status" value="1"/>
</dbReference>
<reference evidence="5 6" key="1">
    <citation type="submission" date="2013-02" db="EMBL/GenBank/DDBJ databases">
        <title>The Genome Sequence of Acinetobacter sp. ANC 4050.</title>
        <authorList>
            <consortium name="The Broad Institute Genome Sequencing Platform"/>
            <consortium name="The Broad Institute Genome Sequencing Center for Infectious Disease"/>
            <person name="Cerqueira G."/>
            <person name="Feldgarden M."/>
            <person name="Courvalin P."/>
            <person name="Perichon B."/>
            <person name="Grillot-Courvalin C."/>
            <person name="Clermont D."/>
            <person name="Rocha E."/>
            <person name="Yoon E.-J."/>
            <person name="Nemec A."/>
            <person name="Walker B."/>
            <person name="Young S.K."/>
            <person name="Zeng Q."/>
            <person name="Gargeya S."/>
            <person name="Fitzgerald M."/>
            <person name="Haas B."/>
            <person name="Abouelleil A."/>
            <person name="Alvarado L."/>
            <person name="Arachchi H.M."/>
            <person name="Berlin A.M."/>
            <person name="Chapman S.B."/>
            <person name="Dewar J."/>
            <person name="Goldberg J."/>
            <person name="Griggs A."/>
            <person name="Gujja S."/>
            <person name="Hansen M."/>
            <person name="Howarth C."/>
            <person name="Imamovic A."/>
            <person name="Larimer J."/>
            <person name="McCowan C."/>
            <person name="Murphy C."/>
            <person name="Neiman D."/>
            <person name="Pearson M."/>
            <person name="Priest M."/>
            <person name="Roberts A."/>
            <person name="Saif S."/>
            <person name="Shea T."/>
            <person name="Sisk P."/>
            <person name="Sykes S."/>
            <person name="Wortman J."/>
            <person name="Nusbaum C."/>
            <person name="Birren B."/>
        </authorList>
    </citation>
    <scope>NUCLEOTIDE SEQUENCE [LARGE SCALE GENOMIC DNA]</scope>
    <source>
        <strain evidence="5 6">ANC 4050</strain>
    </source>
</reference>
<proteinExistence type="predicted"/>
<keyword evidence="3" id="KW-0560">Oxidoreductase</keyword>
<sequence length="230" mass="25850">MSFLAKLFGLNQKATVSKDVVIQATQENHLSNETNFLELIKKRRSIYSIGKNLEHTPSEIEELIQEAVKHSPSAFNSQSSRVVILFNQSHENFWNIVLDVLKTLVPAEALAGTEQKIQSFAAGAGTVLFFEDQDVIKGLQEQFELYADNFPVWSEHSTAIAQFAVWSVLAEQGLGASLQHYNPIIDEKVNTTFNIPTQWKLRAQLVFGSIEGQAGEKVFIEDESRFKTFS</sequence>
<feature type="domain" description="Nitroreductase" evidence="4">
    <location>
        <begin position="40"/>
        <end position="208"/>
    </location>
</feature>
<comment type="caution">
    <text evidence="5">The sequence shown here is derived from an EMBL/GenBank/DDBJ whole genome shotgun (WGS) entry which is preliminary data.</text>
</comment>
<dbReference type="FunFam" id="3.40.109.10:FF:000001">
    <property type="entry name" value="Nitroreductase family"/>
    <property type="match status" value="1"/>
</dbReference>
<dbReference type="GO" id="GO:0005737">
    <property type="term" value="C:cytoplasm"/>
    <property type="evidence" value="ECO:0007669"/>
    <property type="project" value="UniProtKB-SubCell"/>
</dbReference>
<gene>
    <name evidence="5" type="ORF">F931_03315</name>
</gene>
<dbReference type="AlphaFoldDB" id="R8YA82"/>
<dbReference type="InterPro" id="IPR033877">
    <property type="entry name" value="Frm2/Hbn1"/>
</dbReference>
<comment type="subcellular location">
    <subcellularLocation>
        <location evidence="1">Cytoplasm</location>
    </subcellularLocation>
</comment>
<dbReference type="GO" id="GO:0034599">
    <property type="term" value="P:cellular response to oxidative stress"/>
    <property type="evidence" value="ECO:0007669"/>
    <property type="project" value="InterPro"/>
</dbReference>